<keyword evidence="3" id="KW-1185">Reference proteome</keyword>
<dbReference type="Proteomes" id="UP000709295">
    <property type="component" value="Unassembled WGS sequence"/>
</dbReference>
<name>A0A8J5I3H8_9STRA</name>
<feature type="compositionally biased region" description="Low complexity" evidence="1">
    <location>
        <begin position="37"/>
        <end position="50"/>
    </location>
</feature>
<protein>
    <submittedName>
        <fullName evidence="2">Uncharacterized protein</fullName>
    </submittedName>
</protein>
<proteinExistence type="predicted"/>
<organism evidence="2 3">
    <name type="scientific">Phytophthora aleatoria</name>
    <dbReference type="NCBI Taxonomy" id="2496075"/>
    <lineage>
        <taxon>Eukaryota</taxon>
        <taxon>Sar</taxon>
        <taxon>Stramenopiles</taxon>
        <taxon>Oomycota</taxon>
        <taxon>Peronosporomycetes</taxon>
        <taxon>Peronosporales</taxon>
        <taxon>Peronosporaceae</taxon>
        <taxon>Phytophthora</taxon>
    </lineage>
</organism>
<accession>A0A8J5I3H8</accession>
<feature type="non-terminal residue" evidence="2">
    <location>
        <position position="1"/>
    </location>
</feature>
<reference evidence="2" key="1">
    <citation type="submission" date="2021-01" db="EMBL/GenBank/DDBJ databases">
        <title>Phytophthora aleatoria, a newly-described species from Pinus radiata is distinct from Phytophthora cactorum isolates based on comparative genomics.</title>
        <authorList>
            <person name="Mcdougal R."/>
            <person name="Panda P."/>
            <person name="Williams N."/>
            <person name="Studholme D.J."/>
        </authorList>
    </citation>
    <scope>NUCLEOTIDE SEQUENCE</scope>
    <source>
        <strain evidence="2">NZFS 4037</strain>
    </source>
</reference>
<sequence>GVYVAHWFDYYISTYILSSDKSVSTDTEPLSKTELDTSSSAMCSSTMRSSGCKPTKTHKK</sequence>
<evidence type="ECO:0000313" key="3">
    <source>
        <dbReference type="Proteomes" id="UP000709295"/>
    </source>
</evidence>
<feature type="region of interest" description="Disordered" evidence="1">
    <location>
        <begin position="20"/>
        <end position="60"/>
    </location>
</feature>
<comment type="caution">
    <text evidence="2">The sequence shown here is derived from an EMBL/GenBank/DDBJ whole genome shotgun (WGS) entry which is preliminary data.</text>
</comment>
<dbReference type="EMBL" id="JAENGY010002362">
    <property type="protein sequence ID" value="KAG6944459.1"/>
    <property type="molecule type" value="Genomic_DNA"/>
</dbReference>
<gene>
    <name evidence="2" type="ORF">JG688_00017064</name>
</gene>
<evidence type="ECO:0000256" key="1">
    <source>
        <dbReference type="SAM" id="MobiDB-lite"/>
    </source>
</evidence>
<evidence type="ECO:0000313" key="2">
    <source>
        <dbReference type="EMBL" id="KAG6944459.1"/>
    </source>
</evidence>
<dbReference type="AlphaFoldDB" id="A0A8J5I3H8"/>